<protein>
    <recommendedName>
        <fullName evidence="4">Ferritin-like domain-containing protein</fullName>
    </recommendedName>
</protein>
<comment type="caution">
    <text evidence="2">The sequence shown here is derived from an EMBL/GenBank/DDBJ whole genome shotgun (WGS) entry which is preliminary data.</text>
</comment>
<gene>
    <name evidence="2" type="ORF">HNR23_002970</name>
</gene>
<evidence type="ECO:0008006" key="4">
    <source>
        <dbReference type="Google" id="ProtNLM"/>
    </source>
</evidence>
<evidence type="ECO:0000313" key="3">
    <source>
        <dbReference type="Proteomes" id="UP000546642"/>
    </source>
</evidence>
<accession>A0A7X0D657</accession>
<keyword evidence="3" id="KW-1185">Reference proteome</keyword>
<feature type="compositionally biased region" description="Basic and acidic residues" evidence="1">
    <location>
        <begin position="90"/>
        <end position="102"/>
    </location>
</feature>
<reference evidence="2 3" key="1">
    <citation type="submission" date="2020-08" db="EMBL/GenBank/DDBJ databases">
        <title>Sequencing the genomes of 1000 actinobacteria strains.</title>
        <authorList>
            <person name="Klenk H.-P."/>
        </authorList>
    </citation>
    <scope>NUCLEOTIDE SEQUENCE [LARGE SCALE GENOMIC DNA]</scope>
    <source>
        <strain evidence="2 3">DSM 46659</strain>
    </source>
</reference>
<dbReference type="RefSeq" id="WP_184076134.1">
    <property type="nucleotide sequence ID" value="NZ_JACHDS010000001.1"/>
</dbReference>
<proteinExistence type="predicted"/>
<sequence length="170" mass="17570">MGQDDGAVSRRTVVIGAVVGLVGLGLAGCQGPRWYPGEVGPDEYVLRAVITEKERMIARYEAAVSAGSGPADLLQRLLDDHRGHLDALRERLPDSDGEDARPGEPAASPSPAPAPVPREGVAADALRVAEWGAADARVRQAAKVSDSGLAQLIASVGACELGHAHLLAEA</sequence>
<feature type="region of interest" description="Disordered" evidence="1">
    <location>
        <begin position="90"/>
        <end position="118"/>
    </location>
</feature>
<dbReference type="EMBL" id="JACHDS010000001">
    <property type="protein sequence ID" value="MBB6172910.1"/>
    <property type="molecule type" value="Genomic_DNA"/>
</dbReference>
<dbReference type="AlphaFoldDB" id="A0A7X0D657"/>
<dbReference type="SUPFAM" id="SSF47240">
    <property type="entry name" value="Ferritin-like"/>
    <property type="match status" value="1"/>
</dbReference>
<name>A0A7X0D657_9ACTN</name>
<dbReference type="Proteomes" id="UP000546642">
    <property type="component" value="Unassembled WGS sequence"/>
</dbReference>
<evidence type="ECO:0000256" key="1">
    <source>
        <dbReference type="SAM" id="MobiDB-lite"/>
    </source>
</evidence>
<organism evidence="2 3">
    <name type="scientific">Nocardiopsis mwathae</name>
    <dbReference type="NCBI Taxonomy" id="1472723"/>
    <lineage>
        <taxon>Bacteria</taxon>
        <taxon>Bacillati</taxon>
        <taxon>Actinomycetota</taxon>
        <taxon>Actinomycetes</taxon>
        <taxon>Streptosporangiales</taxon>
        <taxon>Nocardiopsidaceae</taxon>
        <taxon>Nocardiopsis</taxon>
    </lineage>
</organism>
<dbReference type="InterPro" id="IPR009078">
    <property type="entry name" value="Ferritin-like_SF"/>
</dbReference>
<evidence type="ECO:0000313" key="2">
    <source>
        <dbReference type="EMBL" id="MBB6172910.1"/>
    </source>
</evidence>